<reference evidence="1 2" key="1">
    <citation type="journal article" date="2014" name="Syst. Appl. Microbiol.">
        <title>Complete genomes of freshwater sulfur oxidizers Sulfuricella denitrificans skB26 and Sulfuritalea hydrogenivorans sk43H: genetic insights into the sulfur oxidation pathway of betaproteobacteria.</title>
        <authorList>
            <person name="Watanabe T."/>
            <person name="Kojima H."/>
            <person name="Fukui M."/>
        </authorList>
    </citation>
    <scope>NUCLEOTIDE SEQUENCE [LARGE SCALE GENOMIC DNA]</scope>
    <source>
        <strain evidence="1">DSM22779</strain>
    </source>
</reference>
<organism evidence="1 2">
    <name type="scientific">Sulfuritalea hydrogenivorans sk43H</name>
    <dbReference type="NCBI Taxonomy" id="1223802"/>
    <lineage>
        <taxon>Bacteria</taxon>
        <taxon>Pseudomonadati</taxon>
        <taxon>Pseudomonadota</taxon>
        <taxon>Betaproteobacteria</taxon>
        <taxon>Nitrosomonadales</taxon>
        <taxon>Sterolibacteriaceae</taxon>
        <taxon>Sulfuritalea</taxon>
    </lineage>
</organism>
<proteinExistence type="predicted"/>
<sequence length="141" mass="15505">MSVAHVVVTPLKRVSVDGGDVMHAMKCGDPGFAGFGEAYFSSIERGAVKAWKRHLRMTLNLVVPVGKVRFVLIDDDGAMREELLGPDRYARLTLPPGIWFGFSGLAAPYSLVLNLADIPHDPGEVERKPESEFPIQWESKA</sequence>
<dbReference type="SUPFAM" id="SSF51182">
    <property type="entry name" value="RmlC-like cupins"/>
    <property type="match status" value="1"/>
</dbReference>
<dbReference type="KEGG" id="shd:SUTH_03352"/>
<protein>
    <recommendedName>
        <fullName evidence="3">dTDP-4-dehydrorhamnose 3,5-epimerase</fullName>
    </recommendedName>
</protein>
<evidence type="ECO:0000313" key="2">
    <source>
        <dbReference type="Proteomes" id="UP000031637"/>
    </source>
</evidence>
<dbReference type="STRING" id="1223802.SUTH_03352"/>
<keyword evidence="2" id="KW-1185">Reference proteome</keyword>
<dbReference type="AlphaFoldDB" id="W0SJ83"/>
<dbReference type="EMBL" id="AP012547">
    <property type="protein sequence ID" value="BAO31122.1"/>
    <property type="molecule type" value="Genomic_DNA"/>
</dbReference>
<dbReference type="RefSeq" id="WP_041100861.1">
    <property type="nucleotide sequence ID" value="NZ_AP012547.1"/>
</dbReference>
<dbReference type="InterPro" id="IPR014710">
    <property type="entry name" value="RmlC-like_jellyroll"/>
</dbReference>
<name>W0SJ83_9PROT</name>
<evidence type="ECO:0008006" key="3">
    <source>
        <dbReference type="Google" id="ProtNLM"/>
    </source>
</evidence>
<evidence type="ECO:0000313" key="1">
    <source>
        <dbReference type="EMBL" id="BAO31122.1"/>
    </source>
</evidence>
<dbReference type="InterPro" id="IPR011051">
    <property type="entry name" value="RmlC_Cupin_sf"/>
</dbReference>
<dbReference type="HOGENOM" id="CLU_090940_3_0_4"/>
<dbReference type="Proteomes" id="UP000031637">
    <property type="component" value="Chromosome"/>
</dbReference>
<dbReference type="OrthoDB" id="9800680at2"/>
<accession>W0SJ83</accession>
<dbReference type="Gene3D" id="2.60.120.10">
    <property type="entry name" value="Jelly Rolls"/>
    <property type="match status" value="1"/>
</dbReference>
<gene>
    <name evidence="1" type="ORF">SUTH_03352</name>
</gene>